<dbReference type="OrthoDB" id="6499973at2759"/>
<feature type="transmembrane region" description="Helical" evidence="3">
    <location>
        <begin position="138"/>
        <end position="156"/>
    </location>
</feature>
<dbReference type="SUPFAM" id="SSF103473">
    <property type="entry name" value="MFS general substrate transporter"/>
    <property type="match status" value="1"/>
</dbReference>
<evidence type="ECO:0000259" key="4">
    <source>
        <dbReference type="PROSITE" id="PS50850"/>
    </source>
</evidence>
<dbReference type="AlphaFoldDB" id="A0A1D1UI02"/>
<protein>
    <recommendedName>
        <fullName evidence="4">Major facilitator superfamily (MFS) profile domain-containing protein</fullName>
    </recommendedName>
</protein>
<dbReference type="GO" id="GO:0016020">
    <property type="term" value="C:membrane"/>
    <property type="evidence" value="ECO:0007669"/>
    <property type="project" value="UniProtKB-SubCell"/>
</dbReference>
<dbReference type="EMBL" id="BDGG01000001">
    <property type="protein sequence ID" value="GAU87242.1"/>
    <property type="molecule type" value="Genomic_DNA"/>
</dbReference>
<feature type="transmembrane region" description="Helical" evidence="3">
    <location>
        <begin position="607"/>
        <end position="629"/>
    </location>
</feature>
<keyword evidence="3" id="KW-0812">Transmembrane</keyword>
<evidence type="ECO:0000256" key="2">
    <source>
        <dbReference type="SAM" id="MobiDB-lite"/>
    </source>
</evidence>
<dbReference type="GO" id="GO:0008028">
    <property type="term" value="F:monocarboxylic acid transmembrane transporter activity"/>
    <property type="evidence" value="ECO:0007669"/>
    <property type="project" value="TreeGrafter"/>
</dbReference>
<dbReference type="Pfam" id="PF07690">
    <property type="entry name" value="MFS_1"/>
    <property type="match status" value="2"/>
</dbReference>
<accession>A0A1D1UI02</accession>
<dbReference type="STRING" id="947166.A0A1D1UI02"/>
<feature type="transmembrane region" description="Helical" evidence="3">
    <location>
        <begin position="227"/>
        <end position="246"/>
    </location>
</feature>
<feature type="transmembrane region" description="Helical" evidence="3">
    <location>
        <begin position="196"/>
        <end position="215"/>
    </location>
</feature>
<feature type="transmembrane region" description="Helical" evidence="3">
    <location>
        <begin position="516"/>
        <end position="535"/>
    </location>
</feature>
<feature type="transmembrane region" description="Helical" evidence="3">
    <location>
        <begin position="576"/>
        <end position="595"/>
    </location>
</feature>
<comment type="subcellular location">
    <subcellularLocation>
        <location evidence="1">Membrane</location>
        <topology evidence="1">Multi-pass membrane protein</topology>
    </subcellularLocation>
</comment>
<feature type="transmembrane region" description="Helical" evidence="3">
    <location>
        <begin position="541"/>
        <end position="564"/>
    </location>
</feature>
<feature type="region of interest" description="Disordered" evidence="2">
    <location>
        <begin position="1"/>
        <end position="25"/>
    </location>
</feature>
<feature type="region of interest" description="Disordered" evidence="2">
    <location>
        <begin position="312"/>
        <end position="333"/>
    </location>
</feature>
<dbReference type="InterPro" id="IPR050327">
    <property type="entry name" value="Proton-linked_MCT"/>
</dbReference>
<keyword evidence="3" id="KW-1133">Transmembrane helix</keyword>
<dbReference type="Gene3D" id="1.20.1250.20">
    <property type="entry name" value="MFS general substrate transporter like domains"/>
    <property type="match status" value="2"/>
</dbReference>
<dbReference type="CDD" id="cd17352">
    <property type="entry name" value="MFS_MCT_SLC16"/>
    <property type="match status" value="1"/>
</dbReference>
<reference evidence="5 6" key="1">
    <citation type="journal article" date="2016" name="Nat. Commun.">
        <title>Extremotolerant tardigrade genome and improved radiotolerance of human cultured cells by tardigrade-unique protein.</title>
        <authorList>
            <person name="Hashimoto T."/>
            <person name="Horikawa D.D."/>
            <person name="Saito Y."/>
            <person name="Kuwahara H."/>
            <person name="Kozuka-Hata H."/>
            <person name="Shin-I T."/>
            <person name="Minakuchi Y."/>
            <person name="Ohishi K."/>
            <person name="Motoyama A."/>
            <person name="Aizu T."/>
            <person name="Enomoto A."/>
            <person name="Kondo K."/>
            <person name="Tanaka S."/>
            <person name="Hara Y."/>
            <person name="Koshikawa S."/>
            <person name="Sagara H."/>
            <person name="Miura T."/>
            <person name="Yokobori S."/>
            <person name="Miyagawa K."/>
            <person name="Suzuki Y."/>
            <person name="Kubo T."/>
            <person name="Oyama M."/>
            <person name="Kohara Y."/>
            <person name="Fujiyama A."/>
            <person name="Arakawa K."/>
            <person name="Katayama T."/>
            <person name="Toyoda A."/>
            <person name="Kunieda T."/>
        </authorList>
    </citation>
    <scope>NUCLEOTIDE SEQUENCE [LARGE SCALE GENOMIC DNA]</scope>
    <source>
        <strain evidence="5 6">YOKOZUNA-1</strain>
    </source>
</reference>
<evidence type="ECO:0000256" key="1">
    <source>
        <dbReference type="ARBA" id="ARBA00004141"/>
    </source>
</evidence>
<keyword evidence="3" id="KW-0472">Membrane</keyword>
<feature type="transmembrane region" description="Helical" evidence="3">
    <location>
        <begin position="162"/>
        <end position="184"/>
    </location>
</feature>
<dbReference type="Proteomes" id="UP000186922">
    <property type="component" value="Unassembled WGS sequence"/>
</dbReference>
<dbReference type="InterPro" id="IPR036259">
    <property type="entry name" value="MFS_trans_sf"/>
</dbReference>
<comment type="caution">
    <text evidence="5">The sequence shown here is derived from an EMBL/GenBank/DDBJ whole genome shotgun (WGS) entry which is preliminary data.</text>
</comment>
<evidence type="ECO:0000313" key="5">
    <source>
        <dbReference type="EMBL" id="GAU87242.1"/>
    </source>
</evidence>
<name>A0A1D1UI02_RAMVA</name>
<evidence type="ECO:0000313" key="6">
    <source>
        <dbReference type="Proteomes" id="UP000186922"/>
    </source>
</evidence>
<feature type="transmembrane region" description="Helical" evidence="3">
    <location>
        <begin position="69"/>
        <end position="91"/>
    </location>
</feature>
<feature type="transmembrane region" description="Helical" evidence="3">
    <location>
        <begin position="111"/>
        <end position="131"/>
    </location>
</feature>
<feature type="transmembrane region" description="Helical" evidence="3">
    <location>
        <begin position="485"/>
        <end position="504"/>
    </location>
</feature>
<feature type="domain" description="Major facilitator superfamily (MFS) profile" evidence="4">
    <location>
        <begin position="69"/>
        <end position="631"/>
    </location>
</feature>
<dbReference type="PANTHER" id="PTHR11360">
    <property type="entry name" value="MONOCARBOXYLATE TRANSPORTER"/>
    <property type="match status" value="1"/>
</dbReference>
<organism evidence="5 6">
    <name type="scientific">Ramazzottius varieornatus</name>
    <name type="common">Water bear</name>
    <name type="synonym">Tardigrade</name>
    <dbReference type="NCBI Taxonomy" id="947166"/>
    <lineage>
        <taxon>Eukaryota</taxon>
        <taxon>Metazoa</taxon>
        <taxon>Ecdysozoa</taxon>
        <taxon>Tardigrada</taxon>
        <taxon>Eutardigrada</taxon>
        <taxon>Parachela</taxon>
        <taxon>Hypsibioidea</taxon>
        <taxon>Ramazzottiidae</taxon>
        <taxon>Ramazzottius</taxon>
    </lineage>
</organism>
<dbReference type="InterPro" id="IPR011701">
    <property type="entry name" value="MFS"/>
</dbReference>
<dbReference type="InterPro" id="IPR020846">
    <property type="entry name" value="MFS_dom"/>
</dbReference>
<gene>
    <name evidence="5" type="primary">RvY_00124-1</name>
    <name evidence="5" type="synonym">RvY_00124.1</name>
    <name evidence="5" type="ORF">RvY_00124</name>
</gene>
<evidence type="ECO:0000256" key="3">
    <source>
        <dbReference type="SAM" id="Phobius"/>
    </source>
</evidence>
<proteinExistence type="predicted"/>
<feature type="compositionally biased region" description="Polar residues" evidence="2">
    <location>
        <begin position="1"/>
        <end position="10"/>
    </location>
</feature>
<sequence length="708" mass="76434">MHVHGSNQVSPKAARRPSDVNRPISKSHDHLNVEAFESPTLGLRHPSLSKSMHSVKAAASQLVAPDGGFGWVVVFGSFLVHVVMDGITYSFGALLPHLLDKFQAGEASTGAVGSTLFGVTLVVGPAVAALVNRFGCRSVTVVGGLVATIGCVLSVFSPNITFMLVFFGIVTGLGAGLIYLPAIVSVTQWFEKRRSFATGIAVCGSGLGTFAFPPLTEMLIEQYNWNGALLIIAGIVFNNCVFGMLFRPVEYDHTVTVVNATESPQDELGELPNLRIDSHSRMKKISTGSMDDKYGTGSTDADRSLISAKSDTHIHVEQRRTSRSNSIKMGSRGKLNGLHSSSIRLTEVKQDGSVTDVAKVGLQSPFTRKDTLYTGSLSTIPLYREDPTKYKSSMLDLSKATVVDAKGSPSKLQIDETAAPRKTGVRGWCSRISTVFTEMMDPVLLTDWIFLWFSISNFFTSIAFQVPYIFLIDRAEKEYHIEKSMAAWLVSAIGIGNIFGRLGFGLLSDFKWVNRLALYNVAVTVAGVAMFVSVWCRTFVTLAIFAAVFGIFIGAFVTLTPVILVDLFGLERLTNAFGILLLFQGIASFVGPPIAGYLKEVTGDYDSAFLVFGLMMAASGAMLFFIPCLRTLQVKCTGRQPVTSAPTAVVYTAPKVASHNGKPLPEETRLLDEHGQVTLPDEAMPDLVLPSIQINDRRASATPGAVVA</sequence>
<dbReference type="PROSITE" id="PS50850">
    <property type="entry name" value="MFS"/>
    <property type="match status" value="1"/>
</dbReference>
<dbReference type="PANTHER" id="PTHR11360:SF306">
    <property type="entry name" value="RE01051P"/>
    <property type="match status" value="1"/>
</dbReference>
<keyword evidence="6" id="KW-1185">Reference proteome</keyword>
<feature type="transmembrane region" description="Helical" evidence="3">
    <location>
        <begin position="449"/>
        <end position="470"/>
    </location>
</feature>